<evidence type="ECO:0000313" key="3">
    <source>
        <dbReference type="EMBL" id="KAK8589116.1"/>
    </source>
</evidence>
<dbReference type="Proteomes" id="UP001472677">
    <property type="component" value="Unassembled WGS sequence"/>
</dbReference>
<feature type="signal peptide" evidence="2">
    <location>
        <begin position="1"/>
        <end position="15"/>
    </location>
</feature>
<feature type="compositionally biased region" description="Basic and acidic residues" evidence="1">
    <location>
        <begin position="66"/>
        <end position="102"/>
    </location>
</feature>
<keyword evidence="2" id="KW-0732">Signal</keyword>
<feature type="compositionally biased region" description="Polar residues" evidence="1">
    <location>
        <begin position="52"/>
        <end position="61"/>
    </location>
</feature>
<reference evidence="3 4" key="1">
    <citation type="journal article" date="2024" name="G3 (Bethesda)">
        <title>Genome assembly of Hibiscus sabdariffa L. provides insights into metabolisms of medicinal natural products.</title>
        <authorList>
            <person name="Kim T."/>
        </authorList>
    </citation>
    <scope>NUCLEOTIDE SEQUENCE [LARGE SCALE GENOMIC DNA]</scope>
    <source>
        <strain evidence="3">TK-2024</strain>
        <tissue evidence="3">Old leaves</tissue>
    </source>
</reference>
<protein>
    <recommendedName>
        <fullName evidence="5">Secreted protein</fullName>
    </recommendedName>
</protein>
<proteinExistence type="predicted"/>
<feature type="compositionally biased region" description="Basic residues" evidence="1">
    <location>
        <begin position="27"/>
        <end position="43"/>
    </location>
</feature>
<feature type="region of interest" description="Disordered" evidence="1">
    <location>
        <begin position="25"/>
        <end position="118"/>
    </location>
</feature>
<evidence type="ECO:0000256" key="2">
    <source>
        <dbReference type="SAM" id="SignalP"/>
    </source>
</evidence>
<organism evidence="3 4">
    <name type="scientific">Hibiscus sabdariffa</name>
    <name type="common">roselle</name>
    <dbReference type="NCBI Taxonomy" id="183260"/>
    <lineage>
        <taxon>Eukaryota</taxon>
        <taxon>Viridiplantae</taxon>
        <taxon>Streptophyta</taxon>
        <taxon>Embryophyta</taxon>
        <taxon>Tracheophyta</taxon>
        <taxon>Spermatophyta</taxon>
        <taxon>Magnoliopsida</taxon>
        <taxon>eudicotyledons</taxon>
        <taxon>Gunneridae</taxon>
        <taxon>Pentapetalae</taxon>
        <taxon>rosids</taxon>
        <taxon>malvids</taxon>
        <taxon>Malvales</taxon>
        <taxon>Malvaceae</taxon>
        <taxon>Malvoideae</taxon>
        <taxon>Hibiscus</taxon>
    </lineage>
</organism>
<accession>A0ABR2FXX1</accession>
<evidence type="ECO:0000313" key="4">
    <source>
        <dbReference type="Proteomes" id="UP001472677"/>
    </source>
</evidence>
<feature type="chain" id="PRO_5046189322" description="Secreted protein" evidence="2">
    <location>
        <begin position="16"/>
        <end position="118"/>
    </location>
</feature>
<gene>
    <name evidence="3" type="ORF">V6N12_023522</name>
</gene>
<dbReference type="EMBL" id="JBBPBM010000004">
    <property type="protein sequence ID" value="KAK8589116.1"/>
    <property type="molecule type" value="Genomic_DNA"/>
</dbReference>
<keyword evidence="4" id="KW-1185">Reference proteome</keyword>
<comment type="caution">
    <text evidence="3">The sequence shown here is derived from an EMBL/GenBank/DDBJ whole genome shotgun (WGS) entry which is preliminary data.</text>
</comment>
<evidence type="ECO:0000256" key="1">
    <source>
        <dbReference type="SAM" id="MobiDB-lite"/>
    </source>
</evidence>
<name>A0ABR2FXX1_9ROSI</name>
<sequence>MQGLCLAILLSKAQRFWIGLTPAVPKKASHTHKGKKTRGRFRAYHSDKKDNVNSLVTSRQGSMKLMRLEAREQDNCSHREIGGEEGKRNSHRERERGSKQLLDRLASPVFSEYHEDKR</sequence>
<evidence type="ECO:0008006" key="5">
    <source>
        <dbReference type="Google" id="ProtNLM"/>
    </source>
</evidence>